<keyword evidence="3" id="KW-1185">Reference proteome</keyword>
<organism evidence="2 3">
    <name type="scientific">Winogradskyella litorisediminis</name>
    <dbReference type="NCBI Taxonomy" id="1156618"/>
    <lineage>
        <taxon>Bacteria</taxon>
        <taxon>Pseudomonadati</taxon>
        <taxon>Bacteroidota</taxon>
        <taxon>Flavobacteriia</taxon>
        <taxon>Flavobacteriales</taxon>
        <taxon>Flavobacteriaceae</taxon>
        <taxon>Winogradskyella</taxon>
    </lineage>
</organism>
<feature type="chain" id="PRO_5046912032" evidence="1">
    <location>
        <begin position="19"/>
        <end position="151"/>
    </location>
</feature>
<evidence type="ECO:0000313" key="2">
    <source>
        <dbReference type="EMBL" id="MFD1064215.1"/>
    </source>
</evidence>
<name>A0ABW3NCV3_9FLAO</name>
<comment type="caution">
    <text evidence="2">The sequence shown here is derived from an EMBL/GenBank/DDBJ whole genome shotgun (WGS) entry which is preliminary data.</text>
</comment>
<gene>
    <name evidence="2" type="ORF">ACFQ1Q_13245</name>
</gene>
<feature type="signal peptide" evidence="1">
    <location>
        <begin position="1"/>
        <end position="18"/>
    </location>
</feature>
<evidence type="ECO:0000256" key="1">
    <source>
        <dbReference type="SAM" id="SignalP"/>
    </source>
</evidence>
<evidence type="ECO:0000313" key="3">
    <source>
        <dbReference type="Proteomes" id="UP001597013"/>
    </source>
</evidence>
<proteinExistence type="predicted"/>
<dbReference type="RefSeq" id="WP_386132414.1">
    <property type="nucleotide sequence ID" value="NZ_JBHTJL010000016.1"/>
</dbReference>
<accession>A0ABW3NCV3</accession>
<reference evidence="3" key="1">
    <citation type="journal article" date="2019" name="Int. J. Syst. Evol. Microbiol.">
        <title>The Global Catalogue of Microorganisms (GCM) 10K type strain sequencing project: providing services to taxonomists for standard genome sequencing and annotation.</title>
        <authorList>
            <consortium name="The Broad Institute Genomics Platform"/>
            <consortium name="The Broad Institute Genome Sequencing Center for Infectious Disease"/>
            <person name="Wu L."/>
            <person name="Ma J."/>
        </authorList>
    </citation>
    <scope>NUCLEOTIDE SEQUENCE [LARGE SCALE GENOMIC DNA]</scope>
    <source>
        <strain evidence="3">CCUG 62215</strain>
    </source>
</reference>
<keyword evidence="1" id="KW-0732">Signal</keyword>
<dbReference type="EMBL" id="JBHTJL010000016">
    <property type="protein sequence ID" value="MFD1064215.1"/>
    <property type="molecule type" value="Genomic_DNA"/>
</dbReference>
<dbReference type="Proteomes" id="UP001597013">
    <property type="component" value="Unassembled WGS sequence"/>
</dbReference>
<sequence length="151" mass="17868">MKKIITITLLFIGLISFAQPQRNGQMRDKIKAQKVAFITEKLELTTDEAEKFWPIYNAFEESTYRIKREFFIPIRKQMRKNADISDAQANSFLDEVIKGENQIHRAKQKLLIDLKTAIPARKIIKLKGVEDEFNRELLQKLRDYRAKRKKN</sequence>
<protein>
    <submittedName>
        <fullName evidence="2">Sensor of ECF-type sigma factor</fullName>
    </submittedName>
</protein>